<accession>A0ABT5SH00</accession>
<protein>
    <submittedName>
        <fullName evidence="3">DUF1206 domain-containing protein</fullName>
    </submittedName>
</protein>
<feature type="transmembrane region" description="Helical" evidence="1">
    <location>
        <begin position="239"/>
        <end position="262"/>
    </location>
</feature>
<feature type="transmembrane region" description="Helical" evidence="1">
    <location>
        <begin position="66"/>
        <end position="87"/>
    </location>
</feature>
<keyword evidence="4" id="KW-1185">Reference proteome</keyword>
<feature type="domain" description="DUF1206" evidence="2">
    <location>
        <begin position="26"/>
        <end position="90"/>
    </location>
</feature>
<dbReference type="Proteomes" id="UP001218170">
    <property type="component" value="Unassembled WGS sequence"/>
</dbReference>
<sequence>MTEHGVHDAARAVERQPAARALARGGYVANGVVHLLIGSLIIAVAFGGRQDADQTGAFRAVAEIPLGFIALWAAAALLAALGVWHLAEGMLASRRRDGAAAWGLRISEWGQAFVFLFFGGLSAAVALGARPRADQAARDASRGVLALPGGVVAIVLVGVGVAVAGVVFAVMGVRRSFRSKMSIPDGGLGRTVEGLGVAGFIAKGIALGSLGLVLVVAALRARAQDAGSLDAAIRALLDLTLGPAIVVTIGAGLLAYGVFTVFRARYARL</sequence>
<evidence type="ECO:0000313" key="4">
    <source>
        <dbReference type="Proteomes" id="UP001218170"/>
    </source>
</evidence>
<reference evidence="3 4" key="1">
    <citation type="submission" date="2023-02" db="EMBL/GenBank/DDBJ databases">
        <title>Study of novel species of the Microbacterium genus.</title>
        <authorList>
            <person name="Arroyo-Herrera I."/>
            <person name="Roman-Ponce B."/>
            <person name="Vasquez-Murrieta M.S."/>
        </authorList>
    </citation>
    <scope>NUCLEOTIDE SEQUENCE [LARGE SCALE GENOMIC DNA]</scope>
    <source>
        <strain evidence="3 4">NE1TT3</strain>
    </source>
</reference>
<evidence type="ECO:0000256" key="1">
    <source>
        <dbReference type="SAM" id="Phobius"/>
    </source>
</evidence>
<gene>
    <name evidence="3" type="ORF">PUW80_05370</name>
</gene>
<evidence type="ECO:0000259" key="2">
    <source>
        <dbReference type="Pfam" id="PF06724"/>
    </source>
</evidence>
<keyword evidence="1" id="KW-0812">Transmembrane</keyword>
<feature type="transmembrane region" description="Helical" evidence="1">
    <location>
        <begin position="25"/>
        <end position="46"/>
    </location>
</feature>
<keyword evidence="1" id="KW-0472">Membrane</keyword>
<feature type="transmembrane region" description="Helical" evidence="1">
    <location>
        <begin position="149"/>
        <end position="173"/>
    </location>
</feature>
<dbReference type="InterPro" id="IPR009597">
    <property type="entry name" value="DUF1206"/>
</dbReference>
<dbReference type="EMBL" id="JAQZCI010000001">
    <property type="protein sequence ID" value="MDD7961775.1"/>
    <property type="molecule type" value="Genomic_DNA"/>
</dbReference>
<dbReference type="RefSeq" id="WP_274264117.1">
    <property type="nucleotide sequence ID" value="NZ_JAQZCI010000001.1"/>
</dbReference>
<keyword evidence="1" id="KW-1133">Transmembrane helix</keyword>
<feature type="transmembrane region" description="Helical" evidence="1">
    <location>
        <begin position="108"/>
        <end position="129"/>
    </location>
</feature>
<dbReference type="Pfam" id="PF06724">
    <property type="entry name" value="DUF1206"/>
    <property type="match status" value="3"/>
</dbReference>
<feature type="domain" description="DUF1206" evidence="2">
    <location>
        <begin position="111"/>
        <end position="175"/>
    </location>
</feature>
<feature type="transmembrane region" description="Helical" evidence="1">
    <location>
        <begin position="194"/>
        <end position="219"/>
    </location>
</feature>
<proteinExistence type="predicted"/>
<organism evidence="3 4">
    <name type="scientific">Microbacterium thalli</name>
    <dbReference type="NCBI Taxonomy" id="3027921"/>
    <lineage>
        <taxon>Bacteria</taxon>
        <taxon>Bacillati</taxon>
        <taxon>Actinomycetota</taxon>
        <taxon>Actinomycetes</taxon>
        <taxon>Micrococcales</taxon>
        <taxon>Microbacteriaceae</taxon>
        <taxon>Microbacterium</taxon>
    </lineage>
</organism>
<name>A0ABT5SH00_9MICO</name>
<evidence type="ECO:0000313" key="3">
    <source>
        <dbReference type="EMBL" id="MDD7961775.1"/>
    </source>
</evidence>
<comment type="caution">
    <text evidence="3">The sequence shown here is derived from an EMBL/GenBank/DDBJ whole genome shotgun (WGS) entry which is preliminary data.</text>
</comment>
<feature type="domain" description="DUF1206" evidence="2">
    <location>
        <begin position="198"/>
        <end position="266"/>
    </location>
</feature>